<dbReference type="Proteomes" id="UP001066276">
    <property type="component" value="Chromosome 12"/>
</dbReference>
<gene>
    <name evidence="1" type="ORF">NDU88_000485</name>
</gene>
<name>A0AAV7KM87_PLEWA</name>
<proteinExistence type="predicted"/>
<keyword evidence="2" id="KW-1185">Reference proteome</keyword>
<dbReference type="EMBL" id="JANPWB010000016">
    <property type="protein sequence ID" value="KAJ1080266.1"/>
    <property type="molecule type" value="Genomic_DNA"/>
</dbReference>
<dbReference type="AlphaFoldDB" id="A0AAV7KM87"/>
<protein>
    <submittedName>
        <fullName evidence="1">Uncharacterized protein</fullName>
    </submittedName>
</protein>
<accession>A0AAV7KM87</accession>
<reference evidence="1" key="1">
    <citation type="journal article" date="2022" name="bioRxiv">
        <title>Sequencing and chromosome-scale assembly of the giantPleurodeles waltlgenome.</title>
        <authorList>
            <person name="Brown T."/>
            <person name="Elewa A."/>
            <person name="Iarovenko S."/>
            <person name="Subramanian E."/>
            <person name="Araus A.J."/>
            <person name="Petzold A."/>
            <person name="Susuki M."/>
            <person name="Suzuki K.-i.T."/>
            <person name="Hayashi T."/>
            <person name="Toyoda A."/>
            <person name="Oliveira C."/>
            <person name="Osipova E."/>
            <person name="Leigh N.D."/>
            <person name="Simon A."/>
            <person name="Yun M.H."/>
        </authorList>
    </citation>
    <scope>NUCLEOTIDE SEQUENCE</scope>
    <source>
        <strain evidence="1">20211129_DDA</strain>
        <tissue evidence="1">Liver</tissue>
    </source>
</reference>
<comment type="caution">
    <text evidence="1">The sequence shown here is derived from an EMBL/GenBank/DDBJ whole genome shotgun (WGS) entry which is preliminary data.</text>
</comment>
<evidence type="ECO:0000313" key="1">
    <source>
        <dbReference type="EMBL" id="KAJ1080266.1"/>
    </source>
</evidence>
<evidence type="ECO:0000313" key="2">
    <source>
        <dbReference type="Proteomes" id="UP001066276"/>
    </source>
</evidence>
<sequence>MQSGPGWMHPLCRAASASVGREQPRTRVLLEGRGPLFEADRLTASAPCSLGARHLSGVGLPAGRQKMA</sequence>
<organism evidence="1 2">
    <name type="scientific">Pleurodeles waltl</name>
    <name type="common">Iberian ribbed newt</name>
    <dbReference type="NCBI Taxonomy" id="8319"/>
    <lineage>
        <taxon>Eukaryota</taxon>
        <taxon>Metazoa</taxon>
        <taxon>Chordata</taxon>
        <taxon>Craniata</taxon>
        <taxon>Vertebrata</taxon>
        <taxon>Euteleostomi</taxon>
        <taxon>Amphibia</taxon>
        <taxon>Batrachia</taxon>
        <taxon>Caudata</taxon>
        <taxon>Salamandroidea</taxon>
        <taxon>Salamandridae</taxon>
        <taxon>Pleurodelinae</taxon>
        <taxon>Pleurodeles</taxon>
    </lineage>
</organism>